<reference evidence="2" key="1">
    <citation type="submission" date="2022-11" db="UniProtKB">
        <authorList>
            <consortium name="WormBaseParasite"/>
        </authorList>
    </citation>
    <scope>IDENTIFICATION</scope>
</reference>
<keyword evidence="1" id="KW-1185">Reference proteome</keyword>
<evidence type="ECO:0000313" key="1">
    <source>
        <dbReference type="Proteomes" id="UP000887563"/>
    </source>
</evidence>
<protein>
    <submittedName>
        <fullName evidence="2">Uncharacterized protein</fullName>
    </submittedName>
</protein>
<dbReference type="PANTHER" id="PTHR10229:SF0">
    <property type="entry name" value="GTP-BINDING PROTEIN 6-RELATED"/>
    <property type="match status" value="1"/>
</dbReference>
<proteinExistence type="predicted"/>
<dbReference type="Proteomes" id="UP000887563">
    <property type="component" value="Unplaced"/>
</dbReference>
<dbReference type="SUPFAM" id="SSF52540">
    <property type="entry name" value="P-loop containing nucleoside triphosphate hydrolases"/>
    <property type="match status" value="1"/>
</dbReference>
<accession>A0A914NR17</accession>
<dbReference type="GO" id="GO:0005525">
    <property type="term" value="F:GTP binding"/>
    <property type="evidence" value="ECO:0007669"/>
    <property type="project" value="InterPro"/>
</dbReference>
<dbReference type="Gene3D" id="3.40.50.300">
    <property type="entry name" value="P-loop containing nucleotide triphosphate hydrolases"/>
    <property type="match status" value="1"/>
</dbReference>
<evidence type="ECO:0000313" key="2">
    <source>
        <dbReference type="WBParaSite" id="Minc3s09302g43095"/>
    </source>
</evidence>
<name>A0A914NR17_MELIC</name>
<dbReference type="GO" id="GO:0043022">
    <property type="term" value="F:ribosome binding"/>
    <property type="evidence" value="ECO:0007669"/>
    <property type="project" value="TreeGrafter"/>
</dbReference>
<dbReference type="PANTHER" id="PTHR10229">
    <property type="entry name" value="GTP-BINDING PROTEIN HFLX"/>
    <property type="match status" value="1"/>
</dbReference>
<organism evidence="1 2">
    <name type="scientific">Meloidogyne incognita</name>
    <name type="common">Southern root-knot nematode worm</name>
    <name type="synonym">Oxyuris incognita</name>
    <dbReference type="NCBI Taxonomy" id="6306"/>
    <lineage>
        <taxon>Eukaryota</taxon>
        <taxon>Metazoa</taxon>
        <taxon>Ecdysozoa</taxon>
        <taxon>Nematoda</taxon>
        <taxon>Chromadorea</taxon>
        <taxon>Rhabditida</taxon>
        <taxon>Tylenchina</taxon>
        <taxon>Tylenchomorpha</taxon>
        <taxon>Tylenchoidea</taxon>
        <taxon>Meloidogynidae</taxon>
        <taxon>Meloidogyninae</taxon>
        <taxon>Meloidogyne</taxon>
        <taxon>Meloidogyne incognita group</taxon>
    </lineage>
</organism>
<dbReference type="WBParaSite" id="Minc3s09302g43095">
    <property type="protein sequence ID" value="Minc3s09302g43095"/>
    <property type="gene ID" value="Minc3s09302g43095"/>
</dbReference>
<dbReference type="InterPro" id="IPR027417">
    <property type="entry name" value="P-loop_NTPase"/>
</dbReference>
<sequence>MPGVKGAVFVDLLIHIMDLSHPDLLAQRDNVLETLHNLKINQNLINNIINVGNKLDKCDAERKEKLKECGIFTSENSSNNLFAISCRTLEGLPELIKQIDKKVKILSGGFNSST</sequence>
<dbReference type="InterPro" id="IPR016496">
    <property type="entry name" value="GTPase_HflX"/>
</dbReference>
<dbReference type="AlphaFoldDB" id="A0A914NR17"/>
<dbReference type="GO" id="GO:0005737">
    <property type="term" value="C:cytoplasm"/>
    <property type="evidence" value="ECO:0007669"/>
    <property type="project" value="TreeGrafter"/>
</dbReference>